<evidence type="ECO:0000313" key="2">
    <source>
        <dbReference type="Proteomes" id="UP000293568"/>
    </source>
</evidence>
<sequence length="109" mass="12780">MTRKKLEGNGMWESSRMMLPEHKAAINERERELRRRKRIELDESEWERISAMMAESLERRKPITLRLYDPYEARAAEGVVERIDVPGGRVRLDGVWVRVKDVESAALAD</sequence>
<dbReference type="OrthoDB" id="2376882at2"/>
<dbReference type="RefSeq" id="WP_129438051.1">
    <property type="nucleotide sequence ID" value="NZ_CP035492.1"/>
</dbReference>
<proteinExistence type="predicted"/>
<dbReference type="InterPro" id="IPR014962">
    <property type="entry name" value="YolD"/>
</dbReference>
<reference evidence="1 2" key="1">
    <citation type="submission" date="2019-01" db="EMBL/GenBank/DDBJ databases">
        <title>Genome sequencing of strain FW100M-2.</title>
        <authorList>
            <person name="Heo J."/>
            <person name="Kim S.-J."/>
            <person name="Kim J.-S."/>
            <person name="Hong S.-B."/>
            <person name="Kwon S.-W."/>
        </authorList>
    </citation>
    <scope>NUCLEOTIDE SEQUENCE [LARGE SCALE GENOMIC DNA]</scope>
    <source>
        <strain evidence="1 2">FW100M-2</strain>
    </source>
</reference>
<accession>A0A4P6ER36</accession>
<gene>
    <name evidence="1" type="ORF">ET464_02780</name>
</gene>
<organism evidence="1 2">
    <name type="scientific">Paenibacillus protaetiae</name>
    <dbReference type="NCBI Taxonomy" id="2509456"/>
    <lineage>
        <taxon>Bacteria</taxon>
        <taxon>Bacillati</taxon>
        <taxon>Bacillota</taxon>
        <taxon>Bacilli</taxon>
        <taxon>Bacillales</taxon>
        <taxon>Paenibacillaceae</taxon>
        <taxon>Paenibacillus</taxon>
    </lineage>
</organism>
<name>A0A4P6ER36_9BACL</name>
<protein>
    <submittedName>
        <fullName evidence="1">YolD-like family protein</fullName>
    </submittedName>
</protein>
<dbReference type="AlphaFoldDB" id="A0A4P6ER36"/>
<dbReference type="KEGG" id="pprt:ET464_02780"/>
<evidence type="ECO:0000313" key="1">
    <source>
        <dbReference type="EMBL" id="QAY65460.1"/>
    </source>
</evidence>
<keyword evidence="2" id="KW-1185">Reference proteome</keyword>
<dbReference type="Pfam" id="PF08863">
    <property type="entry name" value="YolD"/>
    <property type="match status" value="1"/>
</dbReference>
<dbReference type="EMBL" id="CP035492">
    <property type="protein sequence ID" value="QAY65460.1"/>
    <property type="molecule type" value="Genomic_DNA"/>
</dbReference>
<dbReference type="Proteomes" id="UP000293568">
    <property type="component" value="Chromosome"/>
</dbReference>